<dbReference type="InterPro" id="IPR013869">
    <property type="entry name" value="DUF1757"/>
</dbReference>
<feature type="transmembrane region" description="Helical" evidence="1">
    <location>
        <begin position="64"/>
        <end position="83"/>
    </location>
</feature>
<dbReference type="Pfam" id="PF08560">
    <property type="entry name" value="DUF1757"/>
    <property type="match status" value="1"/>
</dbReference>
<accession>A0A448WTV0</accession>
<evidence type="ECO:0000256" key="1">
    <source>
        <dbReference type="SAM" id="Phobius"/>
    </source>
</evidence>
<sequence length="104" mass="11605">MAPEAALRFIKRPDWELKCHSMIRCTQAASLFGVFVAAPLVSLIMRITPLLPSRVFSSDGMHQVSMGMAVSFHYMTSAIGCALTRPRQVQLVVELTLWAFYTIS</sequence>
<feature type="transmembrane region" description="Helical" evidence="1">
    <location>
        <begin position="21"/>
        <end position="44"/>
    </location>
</feature>
<dbReference type="EMBL" id="CAAALY010044271">
    <property type="protein sequence ID" value="VEL20000.1"/>
    <property type="molecule type" value="Genomic_DNA"/>
</dbReference>
<keyword evidence="1" id="KW-0812">Transmembrane</keyword>
<comment type="caution">
    <text evidence="2">The sequence shown here is derived from an EMBL/GenBank/DDBJ whole genome shotgun (WGS) entry which is preliminary data.</text>
</comment>
<keyword evidence="1" id="KW-0472">Membrane</keyword>
<keyword evidence="1" id="KW-1133">Transmembrane helix</keyword>
<proteinExistence type="predicted"/>
<protein>
    <submittedName>
        <fullName evidence="2">Uncharacterized protein</fullName>
    </submittedName>
</protein>
<organism evidence="2 3">
    <name type="scientific">Protopolystoma xenopodis</name>
    <dbReference type="NCBI Taxonomy" id="117903"/>
    <lineage>
        <taxon>Eukaryota</taxon>
        <taxon>Metazoa</taxon>
        <taxon>Spiralia</taxon>
        <taxon>Lophotrochozoa</taxon>
        <taxon>Platyhelminthes</taxon>
        <taxon>Monogenea</taxon>
        <taxon>Polyopisthocotylea</taxon>
        <taxon>Polystomatidea</taxon>
        <taxon>Polystomatidae</taxon>
        <taxon>Protopolystoma</taxon>
    </lineage>
</organism>
<name>A0A448WTV0_9PLAT</name>
<reference evidence="2" key="1">
    <citation type="submission" date="2018-11" db="EMBL/GenBank/DDBJ databases">
        <authorList>
            <consortium name="Pathogen Informatics"/>
        </authorList>
    </citation>
    <scope>NUCLEOTIDE SEQUENCE</scope>
</reference>
<gene>
    <name evidence="2" type="ORF">PXEA_LOCUS13440</name>
</gene>
<keyword evidence="3" id="KW-1185">Reference proteome</keyword>
<dbReference type="Proteomes" id="UP000784294">
    <property type="component" value="Unassembled WGS sequence"/>
</dbReference>
<evidence type="ECO:0000313" key="3">
    <source>
        <dbReference type="Proteomes" id="UP000784294"/>
    </source>
</evidence>
<evidence type="ECO:0000313" key="2">
    <source>
        <dbReference type="EMBL" id="VEL20000.1"/>
    </source>
</evidence>
<dbReference type="AlphaFoldDB" id="A0A448WTV0"/>